<feature type="region of interest" description="Disordered" evidence="10">
    <location>
        <begin position="327"/>
        <end position="427"/>
    </location>
</feature>
<dbReference type="Proteomes" id="UP000422736">
    <property type="component" value="Chromosome 3"/>
</dbReference>
<keyword evidence="7 11" id="KW-0472">Membrane</keyword>
<evidence type="ECO:0000256" key="6">
    <source>
        <dbReference type="ARBA" id="ARBA00023055"/>
    </source>
</evidence>
<comment type="similarity">
    <text evidence="2">Belongs to the lipid-translocating exporter (LTE) (TC 9.A.26.1) family.</text>
</comment>
<feature type="transmembrane region" description="Helical" evidence="11">
    <location>
        <begin position="60"/>
        <end position="82"/>
    </location>
</feature>
<comment type="subcellular location">
    <subcellularLocation>
        <location evidence="1">Cell membrane</location>
        <topology evidence="1">Multi-pass membrane protein</topology>
    </subcellularLocation>
</comment>
<evidence type="ECO:0000256" key="11">
    <source>
        <dbReference type="SAM" id="Phobius"/>
    </source>
</evidence>
<dbReference type="Pfam" id="PF04479">
    <property type="entry name" value="RTA1"/>
    <property type="match status" value="1"/>
</dbReference>
<sequence length="427" mass="48031">MSQTIRDIASPVIAAAAAATTTDSYYSGPLPKLGFNSAMAGIFFAFLLYHTWACVYTKQWWFGGSFMCACILEVLGYIGRALSHQHGGDQSDYYVLQMVCLTIAPVFSMAGIYFQLAKLIEIYGHQFALLPNPLMYSYIFVACDIVSLAIQAAGGAMDASTINDSTASETGSHIFVAGLAVQTASMSAFLYLFFDFLFKIFVKTRAEYLGVSVWKWGALWKVKQSEIDHLYRPKYAMIRDGKRWTFRYFILAITAATVFIYIRCIYRLCELAEGWTGYLISHEWFFIALDALMVSFATLILSIWHPGFAIMGRHLFIPVTAQGRNHIDDADPESIHSTSESNDLNNTEEKTEPKRGGGVLSSVFRRKKQKDSEDVTTIPIEQDDGLFTRNLNEDSNENNEDDDDRESHELQQQPRNSSNLNFNNATL</sequence>
<keyword evidence="6" id="KW-0813">Transport</keyword>
<evidence type="ECO:0000256" key="10">
    <source>
        <dbReference type="SAM" id="MobiDB-lite"/>
    </source>
</evidence>
<keyword evidence="5 11" id="KW-1133">Transmembrane helix</keyword>
<evidence type="ECO:0000256" key="5">
    <source>
        <dbReference type="ARBA" id="ARBA00022989"/>
    </source>
</evidence>
<keyword evidence="13" id="KW-1185">Reference proteome</keyword>
<dbReference type="PANTHER" id="PTHR31465">
    <property type="entry name" value="PROTEIN RTA1-RELATED"/>
    <property type="match status" value="1"/>
</dbReference>
<feature type="compositionally biased region" description="Polar residues" evidence="10">
    <location>
        <begin position="410"/>
        <end position="427"/>
    </location>
</feature>
<name>A0ABX6EUD3_KLUMA</name>
<feature type="compositionally biased region" description="Polar residues" evidence="10">
    <location>
        <begin position="335"/>
        <end position="345"/>
    </location>
</feature>
<reference evidence="12 13" key="1">
    <citation type="submission" date="2016-03" db="EMBL/GenBank/DDBJ databases">
        <title>How can Kluyveromyces marxianus grow so fast - potential evolutionary course in Saccharomyces Complex revealed by comparative genomics.</title>
        <authorList>
            <person name="Mo W."/>
            <person name="Lu W."/>
            <person name="Yang X."/>
            <person name="Qi J."/>
            <person name="Lv H."/>
        </authorList>
    </citation>
    <scope>NUCLEOTIDE SEQUENCE [LARGE SCALE GENOMIC DNA]</scope>
    <source>
        <strain evidence="12 13">FIM1</strain>
    </source>
</reference>
<dbReference type="PANTHER" id="PTHR31465:SF9">
    <property type="entry name" value="SPHINGOID LONG-CHAIN BASE TRANSPORTER RSB1"/>
    <property type="match status" value="1"/>
</dbReference>
<dbReference type="InterPro" id="IPR007568">
    <property type="entry name" value="RTA1"/>
</dbReference>
<feature type="transmembrane region" description="Helical" evidence="11">
    <location>
        <begin position="94"/>
        <end position="114"/>
    </location>
</feature>
<evidence type="ECO:0000313" key="12">
    <source>
        <dbReference type="EMBL" id="QGN15256.1"/>
    </source>
</evidence>
<feature type="transmembrane region" description="Helical" evidence="11">
    <location>
        <begin position="284"/>
        <end position="304"/>
    </location>
</feature>
<evidence type="ECO:0000256" key="7">
    <source>
        <dbReference type="ARBA" id="ARBA00023136"/>
    </source>
</evidence>
<evidence type="ECO:0000256" key="4">
    <source>
        <dbReference type="ARBA" id="ARBA00022692"/>
    </source>
</evidence>
<evidence type="ECO:0000256" key="1">
    <source>
        <dbReference type="ARBA" id="ARBA00004651"/>
    </source>
</evidence>
<evidence type="ECO:0000313" key="13">
    <source>
        <dbReference type="Proteomes" id="UP000422736"/>
    </source>
</evidence>
<feature type="transmembrane region" description="Helical" evidence="11">
    <location>
        <begin position="174"/>
        <end position="198"/>
    </location>
</feature>
<evidence type="ECO:0000256" key="3">
    <source>
        <dbReference type="ARBA" id="ARBA00022475"/>
    </source>
</evidence>
<evidence type="ECO:0000256" key="8">
    <source>
        <dbReference type="ARBA" id="ARBA00037472"/>
    </source>
</evidence>
<keyword evidence="3" id="KW-1003">Cell membrane</keyword>
<feature type="transmembrane region" description="Helical" evidence="11">
    <location>
        <begin position="33"/>
        <end position="53"/>
    </location>
</feature>
<feature type="transmembrane region" description="Helical" evidence="11">
    <location>
        <begin position="244"/>
        <end position="264"/>
    </location>
</feature>
<organism evidence="12 13">
    <name type="scientific">Kluyveromyces marxianus</name>
    <name type="common">Yeast</name>
    <name type="synonym">Candida kefyr</name>
    <dbReference type="NCBI Taxonomy" id="4911"/>
    <lineage>
        <taxon>Eukaryota</taxon>
        <taxon>Fungi</taxon>
        <taxon>Dikarya</taxon>
        <taxon>Ascomycota</taxon>
        <taxon>Saccharomycotina</taxon>
        <taxon>Saccharomycetes</taxon>
        <taxon>Saccharomycetales</taxon>
        <taxon>Saccharomycetaceae</taxon>
        <taxon>Kluyveromyces</taxon>
    </lineage>
</organism>
<protein>
    <recommendedName>
        <fullName evidence="9">Sphingoid long-chain base transporter RSB1</fullName>
    </recommendedName>
</protein>
<evidence type="ECO:0000256" key="2">
    <source>
        <dbReference type="ARBA" id="ARBA00009969"/>
    </source>
</evidence>
<dbReference type="EMBL" id="CP015056">
    <property type="protein sequence ID" value="QGN15256.1"/>
    <property type="molecule type" value="Genomic_DNA"/>
</dbReference>
<feature type="compositionally biased region" description="Acidic residues" evidence="10">
    <location>
        <begin position="394"/>
        <end position="404"/>
    </location>
</feature>
<comment type="function">
    <text evidence="8">Catalyzes the ATP-dependent translocation of sphingoid long-chain bases (LCBs) from the cytoplasmic site toward the extracytoplasmic side of the membrane (flip-flop). Involved in the establishment of the functional lipid asymmetry of the plasma membrane. Regulates intracellular levels of LCBs, sphingolipid precursors that are growth inhibitory at increased levels.</text>
</comment>
<feature type="transmembrane region" description="Helical" evidence="11">
    <location>
        <begin position="135"/>
        <end position="154"/>
    </location>
</feature>
<evidence type="ECO:0000256" key="9">
    <source>
        <dbReference type="ARBA" id="ARBA00041117"/>
    </source>
</evidence>
<accession>A0ABX6EUD3</accession>
<keyword evidence="6" id="KW-0445">Lipid transport</keyword>
<gene>
    <name evidence="12" type="primary">RSB1</name>
    <name evidence="12" type="ORF">FIM1_1945</name>
</gene>
<proteinExistence type="inferred from homology"/>
<keyword evidence="4 11" id="KW-0812">Transmembrane</keyword>